<reference evidence="7 8" key="1">
    <citation type="submission" date="2020-08" db="EMBL/GenBank/DDBJ databases">
        <authorList>
            <person name="Liu C."/>
            <person name="Sun Q."/>
        </authorList>
    </citation>
    <scope>NUCLEOTIDE SEQUENCE [LARGE SCALE GENOMIC DNA]</scope>
    <source>
        <strain evidence="7 8">NSJ-29</strain>
    </source>
</reference>
<feature type="transmembrane region" description="Helical" evidence="5">
    <location>
        <begin position="20"/>
        <end position="37"/>
    </location>
</feature>
<evidence type="ECO:0000256" key="5">
    <source>
        <dbReference type="SAM" id="Phobius"/>
    </source>
</evidence>
<feature type="transmembrane region" description="Helical" evidence="5">
    <location>
        <begin position="213"/>
        <end position="240"/>
    </location>
</feature>
<dbReference type="KEGG" id="whj:H9Q79_11000"/>
<keyword evidence="4 5" id="KW-0472">Membrane</keyword>
<feature type="domain" description="ABC-2 type transporter transmembrane" evidence="6">
    <location>
        <begin position="19"/>
        <end position="359"/>
    </location>
</feature>
<evidence type="ECO:0000256" key="4">
    <source>
        <dbReference type="ARBA" id="ARBA00023136"/>
    </source>
</evidence>
<evidence type="ECO:0000313" key="7">
    <source>
        <dbReference type="EMBL" id="QNM07460.1"/>
    </source>
</evidence>
<dbReference type="Proteomes" id="UP000515860">
    <property type="component" value="Chromosome"/>
</dbReference>
<proteinExistence type="predicted"/>
<evidence type="ECO:0000313" key="8">
    <source>
        <dbReference type="Proteomes" id="UP000515860"/>
    </source>
</evidence>
<dbReference type="Pfam" id="PF12698">
    <property type="entry name" value="ABC2_membrane_3"/>
    <property type="match status" value="1"/>
</dbReference>
<protein>
    <submittedName>
        <fullName evidence="7">ABC transporter permease</fullName>
    </submittedName>
</protein>
<gene>
    <name evidence="7" type="ORF">H9Q79_11000</name>
</gene>
<keyword evidence="8" id="KW-1185">Reference proteome</keyword>
<feature type="transmembrane region" description="Helical" evidence="5">
    <location>
        <begin position="252"/>
        <end position="271"/>
    </location>
</feature>
<dbReference type="InterPro" id="IPR052902">
    <property type="entry name" value="ABC-2_transporter"/>
</dbReference>
<evidence type="ECO:0000256" key="3">
    <source>
        <dbReference type="ARBA" id="ARBA00022989"/>
    </source>
</evidence>
<keyword evidence="3 5" id="KW-1133">Transmembrane helix</keyword>
<dbReference type="AlphaFoldDB" id="A0A7G9G9H8"/>
<evidence type="ECO:0000256" key="2">
    <source>
        <dbReference type="ARBA" id="ARBA00022692"/>
    </source>
</evidence>
<feature type="transmembrane region" description="Helical" evidence="5">
    <location>
        <begin position="340"/>
        <end position="360"/>
    </location>
</feature>
<dbReference type="RefSeq" id="WP_118642968.1">
    <property type="nucleotide sequence ID" value="NZ_CP060635.1"/>
</dbReference>
<dbReference type="PANTHER" id="PTHR43027:SF1">
    <property type="entry name" value="DOXORUBICIN RESISTANCE ABC TRANSPORTER PERMEASE PROTEIN DRRC-RELATED"/>
    <property type="match status" value="1"/>
</dbReference>
<comment type="subcellular location">
    <subcellularLocation>
        <location evidence="1">Membrane</location>
        <topology evidence="1">Multi-pass membrane protein</topology>
    </subcellularLocation>
</comment>
<feature type="transmembrane region" description="Helical" evidence="5">
    <location>
        <begin position="283"/>
        <end position="301"/>
    </location>
</feature>
<sequence length="370" mass="40526">MANLFKYRFIQTLREKGNMFWGLAFPIILGTFFYFAFGSLGTETWNNIPVAVVEASSNEAFSQYMDALDGDLLDITCMSEQEAENALQEGTVIGIFYEETEPSLTVAANGMEETMLSSLMDSYAKNASMIADILQTHPENLQTALSELSDYSSFTENSSLGGRTYDNVLDYFFALIAMGCFYGSFLGISLANENMANMSPLGARRSSAPVSKLKLVAVDMGTGFLIHFINVVLLLCYLNFVLKIDFSGNWGGMLLICLLGTLTGVSFGIAVGCAGRLKAGMKTFLAVVCPLITCFLAGLMFGNIKQLIEQTCPVINRINPATLISDAFYYLIVYNDFGKLAVNLITLAVISLGLASLAFFSMRRERYDSI</sequence>
<keyword evidence="2 5" id="KW-0812">Transmembrane</keyword>
<name>A0A7G9G9H8_9FIRM</name>
<dbReference type="EMBL" id="CP060635">
    <property type="protein sequence ID" value="QNM07460.1"/>
    <property type="molecule type" value="Genomic_DNA"/>
</dbReference>
<evidence type="ECO:0000256" key="1">
    <source>
        <dbReference type="ARBA" id="ARBA00004141"/>
    </source>
</evidence>
<evidence type="ECO:0000259" key="6">
    <source>
        <dbReference type="Pfam" id="PF12698"/>
    </source>
</evidence>
<feature type="transmembrane region" description="Helical" evidence="5">
    <location>
        <begin position="171"/>
        <end position="192"/>
    </location>
</feature>
<dbReference type="PANTHER" id="PTHR43027">
    <property type="entry name" value="DOXORUBICIN RESISTANCE ABC TRANSPORTER PERMEASE PROTEIN DRRC-RELATED"/>
    <property type="match status" value="1"/>
</dbReference>
<accession>A0A7G9G9H8</accession>
<dbReference type="InterPro" id="IPR013525">
    <property type="entry name" value="ABC2_TM"/>
</dbReference>
<dbReference type="GO" id="GO:0016020">
    <property type="term" value="C:membrane"/>
    <property type="evidence" value="ECO:0007669"/>
    <property type="project" value="UniProtKB-SubCell"/>
</dbReference>
<dbReference type="GO" id="GO:0140359">
    <property type="term" value="F:ABC-type transporter activity"/>
    <property type="evidence" value="ECO:0007669"/>
    <property type="project" value="InterPro"/>
</dbReference>
<organism evidence="7 8">
    <name type="scientific">Wansuia hejianensis</name>
    <dbReference type="NCBI Taxonomy" id="2763667"/>
    <lineage>
        <taxon>Bacteria</taxon>
        <taxon>Bacillati</taxon>
        <taxon>Bacillota</taxon>
        <taxon>Clostridia</taxon>
        <taxon>Lachnospirales</taxon>
        <taxon>Lachnospiraceae</taxon>
        <taxon>Wansuia</taxon>
    </lineage>
</organism>